<dbReference type="Gene3D" id="3.40.630.30">
    <property type="match status" value="1"/>
</dbReference>
<evidence type="ECO:0000313" key="2">
    <source>
        <dbReference type="EMBL" id="WNO54753.1"/>
    </source>
</evidence>
<dbReference type="InterPro" id="IPR051531">
    <property type="entry name" value="N-acetyltransferase"/>
</dbReference>
<dbReference type="SUPFAM" id="SSF55729">
    <property type="entry name" value="Acyl-CoA N-acyltransferases (Nat)"/>
    <property type="match status" value="1"/>
</dbReference>
<dbReference type="PANTHER" id="PTHR43792:SF1">
    <property type="entry name" value="N-ACETYLTRANSFERASE DOMAIN-CONTAINING PROTEIN"/>
    <property type="match status" value="1"/>
</dbReference>
<accession>A0ABZ0BBT9</accession>
<evidence type="ECO:0000259" key="1">
    <source>
        <dbReference type="PROSITE" id="PS51186"/>
    </source>
</evidence>
<protein>
    <submittedName>
        <fullName evidence="2">GNAT family N-acetyltransferase</fullName>
    </submittedName>
</protein>
<dbReference type="RefSeq" id="WP_313917597.1">
    <property type="nucleotide sequence ID" value="NZ_CP135076.1"/>
</dbReference>
<feature type="domain" description="N-acetyltransferase" evidence="1">
    <location>
        <begin position="12"/>
        <end position="172"/>
    </location>
</feature>
<dbReference type="InterPro" id="IPR000182">
    <property type="entry name" value="GNAT_dom"/>
</dbReference>
<dbReference type="InterPro" id="IPR016181">
    <property type="entry name" value="Acyl_CoA_acyltransferase"/>
</dbReference>
<organism evidence="2 3">
    <name type="scientific">Stakelama saccharophila</name>
    <dbReference type="NCBI Taxonomy" id="3075605"/>
    <lineage>
        <taxon>Bacteria</taxon>
        <taxon>Pseudomonadati</taxon>
        <taxon>Pseudomonadota</taxon>
        <taxon>Alphaproteobacteria</taxon>
        <taxon>Sphingomonadales</taxon>
        <taxon>Sphingomonadaceae</taxon>
        <taxon>Stakelama</taxon>
    </lineage>
</organism>
<keyword evidence="3" id="KW-1185">Reference proteome</keyword>
<gene>
    <name evidence="2" type="ORF">RPR59_05765</name>
</gene>
<dbReference type="Pfam" id="PF13302">
    <property type="entry name" value="Acetyltransf_3"/>
    <property type="match status" value="1"/>
</dbReference>
<proteinExistence type="predicted"/>
<dbReference type="PANTHER" id="PTHR43792">
    <property type="entry name" value="GNAT FAMILY, PUTATIVE (AFU_ORTHOLOGUE AFUA_3G00765)-RELATED-RELATED"/>
    <property type="match status" value="1"/>
</dbReference>
<name>A0ABZ0BBT9_9SPHN</name>
<dbReference type="PROSITE" id="PS51186">
    <property type="entry name" value="GNAT"/>
    <property type="match status" value="1"/>
</dbReference>
<sequence>MNDTPVIETARLRLRRLVADDAEALYPGLSDPETMTWWSRAPLESPESTRDYLATRQKDGWRAWAITRNDDDHALGWVSVGEKRQGGVSEIGYFLIRAAWGSGRAREAVAGVLDQLFRVEEKRRVFADTDPDNAASRGLLERLGFTPEGNLRGEWETHIGVRDSVIYGLLREEWLGERA</sequence>
<dbReference type="Proteomes" id="UP001302249">
    <property type="component" value="Chromosome"/>
</dbReference>
<reference evidence="2 3" key="1">
    <citation type="submission" date="2023-09" db="EMBL/GenBank/DDBJ databases">
        <authorList>
            <person name="Rey-Velasco X."/>
        </authorList>
    </citation>
    <scope>NUCLEOTIDE SEQUENCE [LARGE SCALE GENOMIC DNA]</scope>
    <source>
        <strain evidence="2 3">W311</strain>
    </source>
</reference>
<dbReference type="EMBL" id="CP135076">
    <property type="protein sequence ID" value="WNO54753.1"/>
    <property type="molecule type" value="Genomic_DNA"/>
</dbReference>
<evidence type="ECO:0000313" key="3">
    <source>
        <dbReference type="Proteomes" id="UP001302249"/>
    </source>
</evidence>